<dbReference type="Pfam" id="PF00015">
    <property type="entry name" value="MCPsignal"/>
    <property type="match status" value="1"/>
</dbReference>
<dbReference type="EMBL" id="CP061839">
    <property type="protein sequence ID" value="QOW60615.1"/>
    <property type="molecule type" value="Genomic_DNA"/>
</dbReference>
<dbReference type="GO" id="GO:0007165">
    <property type="term" value="P:signal transduction"/>
    <property type="evidence" value="ECO:0007669"/>
    <property type="project" value="UniProtKB-KW"/>
</dbReference>
<protein>
    <submittedName>
        <fullName evidence="6">Methyl-accepting chemotaxis protein</fullName>
    </submittedName>
</protein>
<dbReference type="GO" id="GO:0004888">
    <property type="term" value="F:transmembrane signaling receptor activity"/>
    <property type="evidence" value="ECO:0007669"/>
    <property type="project" value="InterPro"/>
</dbReference>
<dbReference type="RefSeq" id="WP_194076102.1">
    <property type="nucleotide sequence ID" value="NZ_CP061839.1"/>
</dbReference>
<evidence type="ECO:0000313" key="7">
    <source>
        <dbReference type="Proteomes" id="UP000593915"/>
    </source>
</evidence>
<dbReference type="Gene3D" id="1.10.287.950">
    <property type="entry name" value="Methyl-accepting chemotaxis protein"/>
    <property type="match status" value="1"/>
</dbReference>
<accession>A0A7S6WNY4</accession>
<dbReference type="PROSITE" id="PS50111">
    <property type="entry name" value="CHEMOTAXIS_TRANSDUC_2"/>
    <property type="match status" value="1"/>
</dbReference>
<dbReference type="AlphaFoldDB" id="A0A7S6WNY4"/>
<dbReference type="PANTHER" id="PTHR43531:SF11">
    <property type="entry name" value="METHYL-ACCEPTING CHEMOTAXIS PROTEIN 3"/>
    <property type="match status" value="1"/>
</dbReference>
<dbReference type="PANTHER" id="PTHR43531">
    <property type="entry name" value="PROTEIN ICFG"/>
    <property type="match status" value="1"/>
</dbReference>
<evidence type="ECO:0000256" key="4">
    <source>
        <dbReference type="SAM" id="Phobius"/>
    </source>
</evidence>
<dbReference type="PRINTS" id="PR00260">
    <property type="entry name" value="CHEMTRNSDUCR"/>
</dbReference>
<dbReference type="SUPFAM" id="SSF58104">
    <property type="entry name" value="Methyl-accepting chemotaxis protein (MCP) signaling domain"/>
    <property type="match status" value="1"/>
</dbReference>
<feature type="domain" description="Methyl-accepting transducer" evidence="5">
    <location>
        <begin position="332"/>
        <end position="554"/>
    </location>
</feature>
<comment type="similarity">
    <text evidence="2">Belongs to the methyl-accepting chemotaxis (MCP) protein family.</text>
</comment>
<dbReference type="GO" id="GO:0006935">
    <property type="term" value="P:chemotaxis"/>
    <property type="evidence" value="ECO:0007669"/>
    <property type="project" value="UniProtKB-KW"/>
</dbReference>
<keyword evidence="4" id="KW-0472">Membrane</keyword>
<evidence type="ECO:0000256" key="3">
    <source>
        <dbReference type="PROSITE-ProRule" id="PRU00284"/>
    </source>
</evidence>
<evidence type="ECO:0000259" key="5">
    <source>
        <dbReference type="PROSITE" id="PS50111"/>
    </source>
</evidence>
<proteinExistence type="inferred from homology"/>
<feature type="transmembrane region" description="Helical" evidence="4">
    <location>
        <begin position="131"/>
        <end position="150"/>
    </location>
</feature>
<evidence type="ECO:0000256" key="2">
    <source>
        <dbReference type="ARBA" id="ARBA00029447"/>
    </source>
</evidence>
<evidence type="ECO:0000313" key="6">
    <source>
        <dbReference type="EMBL" id="QOW60615.1"/>
    </source>
</evidence>
<name>A0A7S6WNY4_9SPIR</name>
<feature type="transmembrane region" description="Helical" evidence="4">
    <location>
        <begin position="51"/>
        <end position="76"/>
    </location>
</feature>
<feature type="transmembrane region" description="Helical" evidence="4">
    <location>
        <begin position="97"/>
        <end position="119"/>
    </location>
</feature>
<dbReference type="InterPro" id="IPR004089">
    <property type="entry name" value="MCPsignal_dom"/>
</dbReference>
<feature type="transmembrane region" description="Helical" evidence="4">
    <location>
        <begin position="14"/>
        <end position="39"/>
    </location>
</feature>
<sequence length="618" mass="68560">MLEFKKLDAPPKSIIVLSLLIITSWQIPFIFGTAVFGILSFDDFKKTFFNFFTPFLFIITAAAAYFIYRYFMGIFISYHKNDTSYKKALKSIKLYETLLIIVPIIFSVFIPSVLLYLYIPEYLATNIFKSILMFSAGNCFLFALFFYVFFIQKFEQWLHIIPLHAEFRGMPLKIRSVLTAFFSFTGTVLIALAPLLILNSGDSVQAAISMKTIPLLCIGIFMGLFDLYLQANGSAFRLKRILDFTSEMANRDYTKEKMQTISRDEFGFLMKELNEFQSITSDLLNEIMSETNNLTVLGNTLAVNMSETAASIRQINTNIDGVKQQAITQAASVTETAATIEEMIRTIKQLGAGIESQVKSITEASFSIEQMTLNISSVTQMLEKNSDTIKTAHEQTINGKRGARATNEIVAQIAEKSGSLLEAGLVIQNIASQTNLLAMNAAIEAAHAGEAGKGFAVVADEIRKLAEESNIQGKQIGTVIKESLQIIEKITAAGNNAEKIFDDVYELVNGLTERESKILSAMHEQENANREILQAVKNINSVTEEVKNGSEEMLNGGEQAAQEMYKLDDLTKIITNSMNEMADGAAQINNAVEEVNGISQKNKAGIKALAEEVGKFKV</sequence>
<feature type="transmembrane region" description="Helical" evidence="4">
    <location>
        <begin position="204"/>
        <end position="229"/>
    </location>
</feature>
<feature type="transmembrane region" description="Helical" evidence="4">
    <location>
        <begin position="177"/>
        <end position="198"/>
    </location>
</feature>
<keyword evidence="3" id="KW-0807">Transducer</keyword>
<reference evidence="6 7" key="1">
    <citation type="submission" date="2020-09" db="EMBL/GenBank/DDBJ databases">
        <title>Characterization of Treponema spp. from bovine digital dermatitis in Korea.</title>
        <authorList>
            <person name="Espiritu H.M."/>
            <person name="Cho Y.I."/>
            <person name="Mamuad L."/>
        </authorList>
    </citation>
    <scope>NUCLEOTIDE SEQUENCE [LARGE SCALE GENOMIC DNA]</scope>
    <source>
        <strain evidence="6 7">KS1</strain>
    </source>
</reference>
<dbReference type="InterPro" id="IPR004090">
    <property type="entry name" value="Chemotax_Me-accpt_rcpt"/>
</dbReference>
<evidence type="ECO:0000256" key="1">
    <source>
        <dbReference type="ARBA" id="ARBA00022500"/>
    </source>
</evidence>
<keyword evidence="4" id="KW-1133">Transmembrane helix</keyword>
<dbReference type="SMART" id="SM00283">
    <property type="entry name" value="MA"/>
    <property type="match status" value="1"/>
</dbReference>
<dbReference type="Proteomes" id="UP000593915">
    <property type="component" value="Chromosome"/>
</dbReference>
<gene>
    <name evidence="6" type="ORF">IFE08_12545</name>
</gene>
<keyword evidence="4" id="KW-0812">Transmembrane</keyword>
<organism evidence="6 7">
    <name type="scientific">Treponema pedis</name>
    <dbReference type="NCBI Taxonomy" id="409322"/>
    <lineage>
        <taxon>Bacteria</taxon>
        <taxon>Pseudomonadati</taxon>
        <taxon>Spirochaetota</taxon>
        <taxon>Spirochaetia</taxon>
        <taxon>Spirochaetales</taxon>
        <taxon>Treponemataceae</taxon>
        <taxon>Treponema</taxon>
    </lineage>
</organism>
<dbReference type="GO" id="GO:0005886">
    <property type="term" value="C:plasma membrane"/>
    <property type="evidence" value="ECO:0007669"/>
    <property type="project" value="TreeGrafter"/>
</dbReference>
<keyword evidence="1" id="KW-0145">Chemotaxis</keyword>
<dbReference type="InterPro" id="IPR051310">
    <property type="entry name" value="MCP_chemotaxis"/>
</dbReference>